<evidence type="ECO:0000313" key="1">
    <source>
        <dbReference type="EMBL" id="KAK7285119.1"/>
    </source>
</evidence>
<dbReference type="GO" id="GO:0004364">
    <property type="term" value="F:glutathione transferase activity"/>
    <property type="evidence" value="ECO:0007669"/>
    <property type="project" value="InterPro"/>
</dbReference>
<name>A0AAN9IS02_CLITE</name>
<dbReference type="InterPro" id="IPR044629">
    <property type="entry name" value="GSTL1/2/3"/>
</dbReference>
<accession>A0AAN9IS02</accession>
<comment type="caution">
    <text evidence="1">The sequence shown here is derived from an EMBL/GenBank/DDBJ whole genome shotgun (WGS) entry which is preliminary data.</text>
</comment>
<evidence type="ECO:0000313" key="2">
    <source>
        <dbReference type="Proteomes" id="UP001359559"/>
    </source>
</evidence>
<dbReference type="AlphaFoldDB" id="A0AAN9IS02"/>
<keyword evidence="2" id="KW-1185">Reference proteome</keyword>
<reference evidence="1 2" key="1">
    <citation type="submission" date="2024-01" db="EMBL/GenBank/DDBJ databases">
        <title>The genomes of 5 underutilized Papilionoideae crops provide insights into root nodulation and disease resistance.</title>
        <authorList>
            <person name="Yuan L."/>
        </authorList>
    </citation>
    <scope>NUCLEOTIDE SEQUENCE [LARGE SCALE GENOMIC DNA]</scope>
    <source>
        <strain evidence="1">LY-2023</strain>
        <tissue evidence="1">Leaf</tissue>
    </source>
</reference>
<protein>
    <submittedName>
        <fullName evidence="1">Uncharacterized protein</fullName>
    </submittedName>
</protein>
<dbReference type="Proteomes" id="UP001359559">
    <property type="component" value="Unassembled WGS sequence"/>
</dbReference>
<dbReference type="EMBL" id="JAYKXN010000005">
    <property type="protein sequence ID" value="KAK7285119.1"/>
    <property type="molecule type" value="Genomic_DNA"/>
</dbReference>
<organism evidence="1 2">
    <name type="scientific">Clitoria ternatea</name>
    <name type="common">Butterfly pea</name>
    <dbReference type="NCBI Taxonomy" id="43366"/>
    <lineage>
        <taxon>Eukaryota</taxon>
        <taxon>Viridiplantae</taxon>
        <taxon>Streptophyta</taxon>
        <taxon>Embryophyta</taxon>
        <taxon>Tracheophyta</taxon>
        <taxon>Spermatophyta</taxon>
        <taxon>Magnoliopsida</taxon>
        <taxon>eudicotyledons</taxon>
        <taxon>Gunneridae</taxon>
        <taxon>Pentapetalae</taxon>
        <taxon>rosids</taxon>
        <taxon>fabids</taxon>
        <taxon>Fabales</taxon>
        <taxon>Fabaceae</taxon>
        <taxon>Papilionoideae</taxon>
        <taxon>50 kb inversion clade</taxon>
        <taxon>NPAAA clade</taxon>
        <taxon>indigoferoid/millettioid clade</taxon>
        <taxon>Phaseoleae</taxon>
        <taxon>Clitoria</taxon>
    </lineage>
</organism>
<dbReference type="SUPFAM" id="SSF47616">
    <property type="entry name" value="GST C-terminal domain-like"/>
    <property type="match status" value="1"/>
</dbReference>
<proteinExistence type="predicted"/>
<dbReference type="InterPro" id="IPR036282">
    <property type="entry name" value="Glutathione-S-Trfase_C_sf"/>
</dbReference>
<sequence>MFFQDPALKKIGRSLVSFVRTFEFFIERKSNTTLCLFQHVLSEVYKHDITEGRPNIAAWIEAMNKIDAYSQTRPDPEDIVVIFQKRFVVLTSQG</sequence>
<dbReference type="PANTHER" id="PTHR44328:SF16">
    <property type="entry name" value="PROTEIN IN2-1 HOMOLOG B"/>
    <property type="match status" value="1"/>
</dbReference>
<dbReference type="Gene3D" id="1.20.1050.10">
    <property type="match status" value="1"/>
</dbReference>
<dbReference type="PANTHER" id="PTHR44328">
    <property type="entry name" value="GLUTATHIONE S-TRANSFERASE L1"/>
    <property type="match status" value="1"/>
</dbReference>
<gene>
    <name evidence="1" type="ORF">RJT34_19879</name>
</gene>